<dbReference type="InterPro" id="IPR004358">
    <property type="entry name" value="Sig_transdc_His_kin-like_C"/>
</dbReference>
<comment type="catalytic activity">
    <reaction evidence="1">
        <text>ATP + protein L-histidine = ADP + protein N-phospho-L-histidine.</text>
        <dbReference type="EC" id="2.7.13.3"/>
    </reaction>
</comment>
<comment type="caution">
    <text evidence="7">The sequence shown here is derived from an EMBL/GenBank/DDBJ whole genome shotgun (WGS) entry which is preliminary data.</text>
</comment>
<dbReference type="GO" id="GO:0000155">
    <property type="term" value="F:phosphorelay sensor kinase activity"/>
    <property type="evidence" value="ECO:0007669"/>
    <property type="project" value="InterPro"/>
</dbReference>
<dbReference type="SMART" id="SM00388">
    <property type="entry name" value="HisKA"/>
    <property type="match status" value="1"/>
</dbReference>
<dbReference type="GO" id="GO:0030295">
    <property type="term" value="F:protein kinase activator activity"/>
    <property type="evidence" value="ECO:0007669"/>
    <property type="project" value="TreeGrafter"/>
</dbReference>
<dbReference type="SUPFAM" id="SSF55874">
    <property type="entry name" value="ATPase domain of HSP90 chaperone/DNA topoisomerase II/histidine kinase"/>
    <property type="match status" value="1"/>
</dbReference>
<dbReference type="EC" id="2.7.13.3" evidence="2"/>
<dbReference type="InterPro" id="IPR036097">
    <property type="entry name" value="HisK_dim/P_sf"/>
</dbReference>
<dbReference type="FunFam" id="3.30.565.10:FF:000006">
    <property type="entry name" value="Sensor histidine kinase WalK"/>
    <property type="match status" value="1"/>
</dbReference>
<dbReference type="InterPro" id="IPR050351">
    <property type="entry name" value="BphY/WalK/GraS-like"/>
</dbReference>
<evidence type="ECO:0000313" key="8">
    <source>
        <dbReference type="Proteomes" id="UP000603865"/>
    </source>
</evidence>
<organism evidence="7 8">
    <name type="scientific">Deinococcus ruber</name>
    <dbReference type="NCBI Taxonomy" id="1848197"/>
    <lineage>
        <taxon>Bacteria</taxon>
        <taxon>Thermotogati</taxon>
        <taxon>Deinococcota</taxon>
        <taxon>Deinococci</taxon>
        <taxon>Deinococcales</taxon>
        <taxon>Deinococcaceae</taxon>
        <taxon>Deinococcus</taxon>
    </lineage>
</organism>
<dbReference type="Gene3D" id="3.30.565.10">
    <property type="entry name" value="Histidine kinase-like ATPase, C-terminal domain"/>
    <property type="match status" value="1"/>
</dbReference>
<dbReference type="SMART" id="SM00065">
    <property type="entry name" value="GAF"/>
    <property type="match status" value="2"/>
</dbReference>
<dbReference type="PROSITE" id="PS50109">
    <property type="entry name" value="HIS_KIN"/>
    <property type="match status" value="1"/>
</dbReference>
<evidence type="ECO:0000256" key="1">
    <source>
        <dbReference type="ARBA" id="ARBA00000085"/>
    </source>
</evidence>
<dbReference type="Pfam" id="PF13185">
    <property type="entry name" value="GAF_2"/>
    <property type="match status" value="1"/>
</dbReference>
<keyword evidence="4" id="KW-0808">Transferase</keyword>
<feature type="domain" description="Histidine kinase" evidence="6">
    <location>
        <begin position="889"/>
        <end position="1103"/>
    </location>
</feature>
<dbReference type="RefSeq" id="WP_189091819.1">
    <property type="nucleotide sequence ID" value="NZ_BMQL01000023.1"/>
</dbReference>
<keyword evidence="5" id="KW-0418">Kinase</keyword>
<keyword evidence="8" id="KW-1185">Reference proteome</keyword>
<dbReference type="PANTHER" id="PTHR42878:SF15">
    <property type="entry name" value="BACTERIOPHYTOCHROME"/>
    <property type="match status" value="1"/>
</dbReference>
<dbReference type="SMART" id="SM00387">
    <property type="entry name" value="HATPase_c"/>
    <property type="match status" value="1"/>
</dbReference>
<dbReference type="Proteomes" id="UP000603865">
    <property type="component" value="Unassembled WGS sequence"/>
</dbReference>
<dbReference type="PANTHER" id="PTHR42878">
    <property type="entry name" value="TWO-COMPONENT HISTIDINE KINASE"/>
    <property type="match status" value="1"/>
</dbReference>
<dbReference type="Gene3D" id="1.10.287.130">
    <property type="match status" value="1"/>
</dbReference>
<dbReference type="InterPro" id="IPR003661">
    <property type="entry name" value="HisK_dim/P_dom"/>
</dbReference>
<dbReference type="AlphaFoldDB" id="A0A918F8Q3"/>
<dbReference type="CDD" id="cd00082">
    <property type="entry name" value="HisKA"/>
    <property type="match status" value="1"/>
</dbReference>
<dbReference type="InterPro" id="IPR003018">
    <property type="entry name" value="GAF"/>
</dbReference>
<gene>
    <name evidence="7" type="ORF">GCM10008957_35220</name>
</gene>
<dbReference type="EMBL" id="BMQL01000023">
    <property type="protein sequence ID" value="GGR19672.1"/>
    <property type="molecule type" value="Genomic_DNA"/>
</dbReference>
<sequence length="1111" mass="123303">MTSLHDADLGSLDQLSAYIQEITEALAATTTQRGVIEIVLTPAVQALGATAGIVLLVNHTDQQLEIAGSQGYEDDVPTLWQEGRVEHHALIADILHMKEALYFEDAGALKASYPDLESRTGGLLPVANATLPMFLDHRPLGVIVLDFTEPHHFTPAEQRFLTILSSQCAVALGRAEATRTLEARVEERTRQLESQTWQLRDERTAQDAFVAFTEAIGSETELSALVQQAITVLRARFPEASVGYYEQEDTLWKARAWSDDVAPETAAVISAGLPADLPMFVQVLRTCRPVFADAWNDQGVVGETEYGAVATYPLLVNSALRWLLSIALRGNRTWSDADRALVRSVGRGLNLALERTETARQLAHQNAELQARTRALEAFAELTRDLALITDPVRLIGRALEVVMSMLVDGVAVYYVPEQGRWSNRVQHGTLHPPEVQAAVDAGLPYAETSHLLIPWTTGQPYYQDASDWDTDGRAAVAGHVSATVALPLRVEGELAGVLGIGLFDQYRWSSVDRVVLETAVQSLELALDRAAKTRTLEEERAALEAFTRFTEAVGSETDVQILVRRAITLLEETRSVDVTYFERAGDLFKVRSWNPALPTELLARLQVGFPLTQPGFARAYRERQAVFEDHWDAAQRGVPEGALHGVLAIQPFFDGPEMTSVLVMGSRTTVTWSERDRGVFRAVGRSLELALDRAAKTRRLEEERTALEAFTRFTESVGSETDVQTLVRQAITLLGDISTVDAVYLERNSDLFKPTVWSPHFDAALLARLQPGFPLRQSSLALMLRANTAVFFDHWSNHEGALGVWLEESLHLLAGAAYPFFRDGEMQSLLIIGSRTSATWTDRDKGIFRAVGHSLDLALDRARHAQQLADRTRQLEDSTQELQAFSYSVSHDLRTPVRHMLGFLELARKALNGKLDDRSTRYLDVVKQSGEQMNTLIDAMLNLSRAAQRTLSPREVDLNEVMAQIRTTLLPDLLSRNVQWEVSAIPQVWGDRDALKQVLMQLTENALKFTQTRDPAVIRVWAEDQGEAWKVSVQDNGLGFDPQYEDRLFNMFQRLHSAKEVSGTGVGLASVRRLVLKHGGQVFAEGQVGQGAIFGFTLPKRDTSATRQVT</sequence>
<reference evidence="7" key="1">
    <citation type="journal article" date="2014" name="Int. J. Syst. Evol. Microbiol.">
        <title>Complete genome sequence of Corynebacterium casei LMG S-19264T (=DSM 44701T), isolated from a smear-ripened cheese.</title>
        <authorList>
            <consortium name="US DOE Joint Genome Institute (JGI-PGF)"/>
            <person name="Walter F."/>
            <person name="Albersmeier A."/>
            <person name="Kalinowski J."/>
            <person name="Ruckert C."/>
        </authorList>
    </citation>
    <scope>NUCLEOTIDE SEQUENCE</scope>
    <source>
        <strain evidence="7">JCM 31311</strain>
    </source>
</reference>
<reference evidence="7" key="2">
    <citation type="submission" date="2020-09" db="EMBL/GenBank/DDBJ databases">
        <authorList>
            <person name="Sun Q."/>
            <person name="Ohkuma M."/>
        </authorList>
    </citation>
    <scope>NUCLEOTIDE SEQUENCE</scope>
    <source>
        <strain evidence="7">JCM 31311</strain>
    </source>
</reference>
<protein>
    <recommendedName>
        <fullName evidence="2">histidine kinase</fullName>
        <ecNumber evidence="2">2.7.13.3</ecNumber>
    </recommendedName>
</protein>
<evidence type="ECO:0000256" key="3">
    <source>
        <dbReference type="ARBA" id="ARBA00022553"/>
    </source>
</evidence>
<dbReference type="InterPro" id="IPR003594">
    <property type="entry name" value="HATPase_dom"/>
</dbReference>
<proteinExistence type="predicted"/>
<evidence type="ECO:0000259" key="6">
    <source>
        <dbReference type="PROSITE" id="PS50109"/>
    </source>
</evidence>
<dbReference type="PRINTS" id="PR00344">
    <property type="entry name" value="BCTRLSENSOR"/>
</dbReference>
<dbReference type="Pfam" id="PF00512">
    <property type="entry name" value="HisKA"/>
    <property type="match status" value="1"/>
</dbReference>
<keyword evidence="3" id="KW-0597">Phosphoprotein</keyword>
<dbReference type="GO" id="GO:0007234">
    <property type="term" value="P:osmosensory signaling via phosphorelay pathway"/>
    <property type="evidence" value="ECO:0007669"/>
    <property type="project" value="TreeGrafter"/>
</dbReference>
<dbReference type="SUPFAM" id="SSF47384">
    <property type="entry name" value="Homodimeric domain of signal transducing histidine kinase"/>
    <property type="match status" value="1"/>
</dbReference>
<dbReference type="InterPro" id="IPR029016">
    <property type="entry name" value="GAF-like_dom_sf"/>
</dbReference>
<evidence type="ECO:0000256" key="4">
    <source>
        <dbReference type="ARBA" id="ARBA00022679"/>
    </source>
</evidence>
<name>A0A918F8Q3_9DEIO</name>
<accession>A0A918F8Q3</accession>
<dbReference type="InterPro" id="IPR036890">
    <property type="entry name" value="HATPase_C_sf"/>
</dbReference>
<dbReference type="Pfam" id="PF02518">
    <property type="entry name" value="HATPase_c"/>
    <property type="match status" value="1"/>
</dbReference>
<dbReference type="InterPro" id="IPR005467">
    <property type="entry name" value="His_kinase_dom"/>
</dbReference>
<dbReference type="Gene3D" id="3.30.450.40">
    <property type="match status" value="5"/>
</dbReference>
<dbReference type="SUPFAM" id="SSF55781">
    <property type="entry name" value="GAF domain-like"/>
    <property type="match status" value="5"/>
</dbReference>
<evidence type="ECO:0000256" key="2">
    <source>
        <dbReference type="ARBA" id="ARBA00012438"/>
    </source>
</evidence>
<evidence type="ECO:0000256" key="5">
    <source>
        <dbReference type="ARBA" id="ARBA00022777"/>
    </source>
</evidence>
<evidence type="ECO:0000313" key="7">
    <source>
        <dbReference type="EMBL" id="GGR19672.1"/>
    </source>
</evidence>
<dbReference type="GO" id="GO:0000156">
    <property type="term" value="F:phosphorelay response regulator activity"/>
    <property type="evidence" value="ECO:0007669"/>
    <property type="project" value="TreeGrafter"/>
</dbReference>